<feature type="transmembrane region" description="Helical" evidence="6">
    <location>
        <begin position="338"/>
        <end position="357"/>
    </location>
</feature>
<sequence length="544" mass="56881">MPADAASQQDQQVPQHPRALEPGTLVLTIVLAAVGAFIGIHLITQLGISTHTSVIGALIAMLIGRLGFLGLGRFRSVHRQNLAQTAISAGTFGAANALIVPLAITWAFGRPDLIWPMLMGAAGGLFVDAWILYRTFGSKFLSAHGAWPPGVAAAEAIKAGDQGGRRAAVLLGGGVVGFVLAWFGLSASAAGVALIGNVVALLMFGLGLLVAQYYGLVPGLADFSLADNYIPHGIMIGAGMVALVQVGFILADRRKGVPHQAPTDPDPSLRDTVAPNQLGKGLGSGFALFIAIAVLLAFASGLWVEMSVPALIGWVLFAAVAAFVSELIVGLAAMHAGWFPATAITLIFLMLGLLLGFPPEPLLVLVGYTAATGPAFADMGYDFKTGWILRRVHSRHPGYAHYERSGRKQQYYSAMIGFVVALGMVALLWQPYFEAGRIPPVAEVFADTIKVGLTNSEALQNMALWGLLGAVLQVAGGARRQMGVMLATGLLIAAPYAGWLVLGAIALRIAVVRIRGEQAEESLQLVGAGIITGDAFASLGQIFR</sequence>
<evidence type="ECO:0000256" key="6">
    <source>
        <dbReference type="SAM" id="Phobius"/>
    </source>
</evidence>
<dbReference type="OrthoDB" id="3652263at2"/>
<comment type="subcellular location">
    <subcellularLocation>
        <location evidence="1">Membrane</location>
        <topology evidence="1">Multi-pass membrane protein</topology>
    </subcellularLocation>
</comment>
<keyword evidence="3 6" id="KW-0812">Transmembrane</keyword>
<dbReference type="GO" id="GO:0016020">
    <property type="term" value="C:membrane"/>
    <property type="evidence" value="ECO:0007669"/>
    <property type="project" value="UniProtKB-SubCell"/>
</dbReference>
<evidence type="ECO:0000256" key="2">
    <source>
        <dbReference type="ARBA" id="ARBA00022448"/>
    </source>
</evidence>
<dbReference type="RefSeq" id="WP_106585746.1">
    <property type="nucleotide sequence ID" value="NZ_PYGA01000021.1"/>
</dbReference>
<feature type="transmembrane region" description="Helical" evidence="6">
    <location>
        <begin position="229"/>
        <end position="251"/>
    </location>
</feature>
<dbReference type="GO" id="GO:0035673">
    <property type="term" value="F:oligopeptide transmembrane transporter activity"/>
    <property type="evidence" value="ECO:0007669"/>
    <property type="project" value="InterPro"/>
</dbReference>
<evidence type="ECO:0000313" key="8">
    <source>
        <dbReference type="Proteomes" id="UP000240542"/>
    </source>
</evidence>
<feature type="transmembrane region" description="Helical" evidence="6">
    <location>
        <begin position="114"/>
        <end position="133"/>
    </location>
</feature>
<keyword evidence="8" id="KW-1185">Reference proteome</keyword>
<feature type="transmembrane region" description="Helical" evidence="6">
    <location>
        <begin position="54"/>
        <end position="74"/>
    </location>
</feature>
<dbReference type="Proteomes" id="UP000240542">
    <property type="component" value="Unassembled WGS sequence"/>
</dbReference>
<feature type="transmembrane region" description="Helical" evidence="6">
    <location>
        <begin position="411"/>
        <end position="429"/>
    </location>
</feature>
<feature type="transmembrane region" description="Helical" evidence="6">
    <location>
        <begin position="86"/>
        <end position="108"/>
    </location>
</feature>
<feature type="transmembrane region" description="Helical" evidence="6">
    <location>
        <begin position="490"/>
        <end position="511"/>
    </location>
</feature>
<reference evidence="7 8" key="1">
    <citation type="submission" date="2018-03" db="EMBL/GenBank/DDBJ databases">
        <title>Genomic Encyclopedia of Archaeal and Bacterial Type Strains, Phase II (KMG-II): from individual species to whole genera.</title>
        <authorList>
            <person name="Goeker M."/>
        </authorList>
    </citation>
    <scope>NUCLEOTIDE SEQUENCE [LARGE SCALE GENOMIC DNA]</scope>
    <source>
        <strain evidence="7 8">DSM 45312</strain>
    </source>
</reference>
<proteinExistence type="predicted"/>
<comment type="caution">
    <text evidence="7">The sequence shown here is derived from an EMBL/GenBank/DDBJ whole genome shotgun (WGS) entry which is preliminary data.</text>
</comment>
<gene>
    <name evidence="7" type="ORF">CLV63_121104</name>
</gene>
<dbReference type="Pfam" id="PF03169">
    <property type="entry name" value="OPT"/>
    <property type="match status" value="1"/>
</dbReference>
<evidence type="ECO:0000256" key="3">
    <source>
        <dbReference type="ARBA" id="ARBA00022692"/>
    </source>
</evidence>
<keyword evidence="5 6" id="KW-0472">Membrane</keyword>
<feature type="transmembrane region" description="Helical" evidence="6">
    <location>
        <begin position="285"/>
        <end position="304"/>
    </location>
</feature>
<feature type="transmembrane region" description="Helical" evidence="6">
    <location>
        <begin position="167"/>
        <end position="185"/>
    </location>
</feature>
<dbReference type="EMBL" id="PYGA01000021">
    <property type="protein sequence ID" value="PSK90977.1"/>
    <property type="molecule type" value="Genomic_DNA"/>
</dbReference>
<dbReference type="AlphaFoldDB" id="A0A2P8D186"/>
<feature type="transmembrane region" description="Helical" evidence="6">
    <location>
        <begin position="191"/>
        <end position="217"/>
    </location>
</feature>
<keyword evidence="4 6" id="KW-1133">Transmembrane helix</keyword>
<accession>A0A2P8D186</accession>
<evidence type="ECO:0000256" key="4">
    <source>
        <dbReference type="ARBA" id="ARBA00022989"/>
    </source>
</evidence>
<name>A0A2P8D186_9ACTN</name>
<dbReference type="InterPro" id="IPR004813">
    <property type="entry name" value="OPT"/>
</dbReference>
<feature type="transmembrane region" description="Helical" evidence="6">
    <location>
        <begin position="311"/>
        <end position="332"/>
    </location>
</feature>
<organism evidence="7 8">
    <name type="scientific">Murinocardiopsis flavida</name>
    <dbReference type="NCBI Taxonomy" id="645275"/>
    <lineage>
        <taxon>Bacteria</taxon>
        <taxon>Bacillati</taxon>
        <taxon>Actinomycetota</taxon>
        <taxon>Actinomycetes</taxon>
        <taxon>Streptosporangiales</taxon>
        <taxon>Nocardiopsidaceae</taxon>
        <taxon>Murinocardiopsis</taxon>
    </lineage>
</organism>
<keyword evidence="2" id="KW-0813">Transport</keyword>
<evidence type="ECO:0000313" key="7">
    <source>
        <dbReference type="EMBL" id="PSK90977.1"/>
    </source>
</evidence>
<evidence type="ECO:0000256" key="1">
    <source>
        <dbReference type="ARBA" id="ARBA00004141"/>
    </source>
</evidence>
<evidence type="ECO:0000256" key="5">
    <source>
        <dbReference type="ARBA" id="ARBA00023136"/>
    </source>
</evidence>
<protein>
    <submittedName>
        <fullName evidence="7">Putative oligopeptide transporter (OPT) family protein</fullName>
    </submittedName>
</protein>
<feature type="transmembrane region" description="Helical" evidence="6">
    <location>
        <begin position="25"/>
        <end position="48"/>
    </location>
</feature>